<evidence type="ECO:0000313" key="3">
    <source>
        <dbReference type="Proteomes" id="UP000183529"/>
    </source>
</evidence>
<dbReference type="AlphaFoldDB" id="A0AAQ1GJL3"/>
<dbReference type="EMBL" id="FNZM01000014">
    <property type="protein sequence ID" value="SEK04043.1"/>
    <property type="molecule type" value="Genomic_DNA"/>
</dbReference>
<gene>
    <name evidence="2" type="ORF">SAMN05216550_1145</name>
</gene>
<accession>A0AAQ1GJL3</accession>
<comment type="caution">
    <text evidence="2">The sequence shown here is derived from an EMBL/GenBank/DDBJ whole genome shotgun (WGS) entry which is preliminary data.</text>
</comment>
<evidence type="ECO:0000256" key="1">
    <source>
        <dbReference type="SAM" id="MobiDB-lite"/>
    </source>
</evidence>
<dbReference type="RefSeq" id="WP_074985594.1">
    <property type="nucleotide sequence ID" value="NZ_CADFGN010000012.1"/>
</dbReference>
<protein>
    <submittedName>
        <fullName evidence="2">Plasmid and phage iteron-binding protein</fullName>
    </submittedName>
</protein>
<dbReference type="Pfam" id="PF06504">
    <property type="entry name" value="RepC"/>
    <property type="match status" value="1"/>
</dbReference>
<dbReference type="Proteomes" id="UP000183529">
    <property type="component" value="Unassembled WGS sequence"/>
</dbReference>
<evidence type="ECO:0000313" key="2">
    <source>
        <dbReference type="EMBL" id="SEK04043.1"/>
    </source>
</evidence>
<organism evidence="2 3">
    <name type="scientific">Paraburkholderia tropica</name>
    <dbReference type="NCBI Taxonomy" id="92647"/>
    <lineage>
        <taxon>Bacteria</taxon>
        <taxon>Pseudomonadati</taxon>
        <taxon>Pseudomonadota</taxon>
        <taxon>Betaproteobacteria</taxon>
        <taxon>Burkholderiales</taxon>
        <taxon>Burkholderiaceae</taxon>
        <taxon>Paraburkholderia</taxon>
    </lineage>
</organism>
<dbReference type="InterPro" id="IPR010522">
    <property type="entry name" value="RepC_bac"/>
</dbReference>
<proteinExistence type="predicted"/>
<name>A0AAQ1GJL3_9BURK</name>
<feature type="region of interest" description="Disordered" evidence="1">
    <location>
        <begin position="296"/>
        <end position="317"/>
    </location>
</feature>
<sequence>MQGERIVRYDPALAGAPLFQPVWRGERPKLDHTFSFGGLEWRWRGPEQLGIAEQSLLLVLMELATEQASFAQPQDEETRQIVSELYDLGEHRRPRTAELTVSFYELCRRLGVHDGGSAGAQRRSELKRLCEVTVWSRREDGTEFQSRLLTWQVGNKKGVRVLLNWRLTEVLFGGQFSAVSLNERLSLHLECARALHCALSLRIRAGSTMSFHIDKLAYYVWGSVEIRSTGKRQQDRAYSNTPAGIAQRRRRRELTAALDEISQLDSWSVKTTVSGALRISRRAMTQKAGIPAVQAKLASTASEREPNRRSVLPEPTAEQASVWQIFAHATASTERS</sequence>
<reference evidence="2 3" key="1">
    <citation type="submission" date="2016-10" db="EMBL/GenBank/DDBJ databases">
        <authorList>
            <person name="Varghese N."/>
            <person name="Submissions S."/>
        </authorList>
    </citation>
    <scope>NUCLEOTIDE SEQUENCE [LARGE SCALE GENOMIC DNA]</scope>
    <source>
        <strain evidence="2 3">LMG 22274</strain>
    </source>
</reference>